<dbReference type="EMBL" id="KN125242">
    <property type="protein sequence ID" value="KFO18960.1"/>
    <property type="molecule type" value="Genomic_DNA"/>
</dbReference>
<dbReference type="SUPFAM" id="SSF52540">
    <property type="entry name" value="P-loop containing nucleoside triphosphate hydrolases"/>
    <property type="match status" value="1"/>
</dbReference>
<gene>
    <name evidence="1" type="ORF">H920_19658</name>
</gene>
<dbReference type="PROSITE" id="PS51419">
    <property type="entry name" value="RAB"/>
    <property type="match status" value="1"/>
</dbReference>
<name>A0A091CP54_FUKDA</name>
<evidence type="ECO:0000313" key="2">
    <source>
        <dbReference type="Proteomes" id="UP000028990"/>
    </source>
</evidence>
<dbReference type="Proteomes" id="UP000028990">
    <property type="component" value="Unassembled WGS sequence"/>
</dbReference>
<proteinExistence type="predicted"/>
<accession>A0A091CP54</accession>
<organism evidence="1 2">
    <name type="scientific">Fukomys damarensis</name>
    <name type="common">Damaraland mole rat</name>
    <name type="synonym">Cryptomys damarensis</name>
    <dbReference type="NCBI Taxonomy" id="885580"/>
    <lineage>
        <taxon>Eukaryota</taxon>
        <taxon>Metazoa</taxon>
        <taxon>Chordata</taxon>
        <taxon>Craniata</taxon>
        <taxon>Vertebrata</taxon>
        <taxon>Euteleostomi</taxon>
        <taxon>Mammalia</taxon>
        <taxon>Eutheria</taxon>
        <taxon>Euarchontoglires</taxon>
        <taxon>Glires</taxon>
        <taxon>Rodentia</taxon>
        <taxon>Hystricomorpha</taxon>
        <taxon>Bathyergidae</taxon>
        <taxon>Fukomys</taxon>
    </lineage>
</organism>
<dbReference type="Pfam" id="PF08477">
    <property type="entry name" value="Roc"/>
    <property type="match status" value="1"/>
</dbReference>
<keyword evidence="2" id="KW-1185">Reference proteome</keyword>
<dbReference type="Gene3D" id="3.40.50.300">
    <property type="entry name" value="P-loop containing nucleotide triphosphate hydrolases"/>
    <property type="match status" value="1"/>
</dbReference>
<dbReference type="InterPro" id="IPR027417">
    <property type="entry name" value="P-loop_NTPase"/>
</dbReference>
<dbReference type="AlphaFoldDB" id="A0A091CP54"/>
<protein>
    <submittedName>
        <fullName evidence="1">Ras-related protein Rab-18</fullName>
    </submittedName>
</protein>
<dbReference type="PRINTS" id="PR00449">
    <property type="entry name" value="RASTRNSFRMNG"/>
</dbReference>
<evidence type="ECO:0000313" key="1">
    <source>
        <dbReference type="EMBL" id="KFO18960.1"/>
    </source>
</evidence>
<sequence>MGSAEWGAGRVERRSRLLGWGQHRARIDEDVLTTLKIIIIGVSGVGKSSLLLKFTEDTFDPKLAATTGVDFKGLQEPKDIRRAGHILRHSVLMVGMEKKQRSWMDSSLFSGTCELWLKYLILLRLSVSSVNLQRDHMFTEG</sequence>
<reference evidence="1 2" key="1">
    <citation type="submission" date="2013-11" db="EMBL/GenBank/DDBJ databases">
        <title>The Damaraland mole rat (Fukomys damarensis) genome and evolution of African mole rats.</title>
        <authorList>
            <person name="Gladyshev V.N."/>
            <person name="Fang X."/>
        </authorList>
    </citation>
    <scope>NUCLEOTIDE SEQUENCE [LARGE SCALE GENOMIC DNA]</scope>
    <source>
        <tissue evidence="1">Liver</tissue>
    </source>
</reference>